<evidence type="ECO:0000259" key="4">
    <source>
        <dbReference type="Pfam" id="PF13579"/>
    </source>
</evidence>
<dbReference type="RefSeq" id="WP_087134581.1">
    <property type="nucleotide sequence ID" value="NZ_FUKP01000067.1"/>
</dbReference>
<accession>A0A1R4JUM7</accession>
<keyword evidence="2 5" id="KW-0808">Transferase</keyword>
<sequence>MRILHVVTLVSPDGSFGGPLRVAVNHVRALKERGHTVDLVAGARGFTGSLPHEYDGVPVTLYRAFQAVPGTGFAGLVSPGVTAHLLRHAGKYDVVHLHLARDLVALPAALAVAVRDVPYVVHTHGMIDASDRLLARPLDAVATKPVMARAGGAIALVEAERQELRRLFPRLVDPVVLANGVPGSEQTAVELCSGAPDPEPEVLFLARVAARKRPVEFIRAAQILAREFPTARFSLVGPDEDRGDAVRAALDEDDGRGRIRWEGAVSADQAAARMARAAVYVLPAVDEPFGMTLIEAMAVGVPTVCNHDCGIAGIVSETGGTVAADDSVDALADAVRELLQDPARRLAAGQAGRDRVARDFSMGAVAVRLEEIYAGAAGAGGR</sequence>
<keyword evidence="1" id="KW-0328">Glycosyltransferase</keyword>
<reference evidence="5 6" key="1">
    <citation type="submission" date="2017-02" db="EMBL/GenBank/DDBJ databases">
        <authorList>
            <person name="Peterson S.W."/>
        </authorList>
    </citation>
    <scope>NUCLEOTIDE SEQUENCE [LARGE SCALE GENOMIC DNA]</scope>
    <source>
        <strain evidence="5 6">2B3F</strain>
    </source>
</reference>
<dbReference type="InterPro" id="IPR028098">
    <property type="entry name" value="Glyco_trans_4-like_N"/>
</dbReference>
<dbReference type="EMBL" id="FUKP01000067">
    <property type="protein sequence ID" value="SJN35525.1"/>
    <property type="molecule type" value="Genomic_DNA"/>
</dbReference>
<dbReference type="InterPro" id="IPR001296">
    <property type="entry name" value="Glyco_trans_1"/>
</dbReference>
<feature type="domain" description="Glycosyl transferase family 1" evidence="3">
    <location>
        <begin position="194"/>
        <end position="354"/>
    </location>
</feature>
<dbReference type="Pfam" id="PF00534">
    <property type="entry name" value="Glycos_transf_1"/>
    <property type="match status" value="1"/>
</dbReference>
<gene>
    <name evidence="5" type="ORF">FM125_10700</name>
</gene>
<dbReference type="Pfam" id="PF13579">
    <property type="entry name" value="Glyco_trans_4_4"/>
    <property type="match status" value="1"/>
</dbReference>
<dbReference type="PANTHER" id="PTHR12526">
    <property type="entry name" value="GLYCOSYLTRANSFERASE"/>
    <property type="match status" value="1"/>
</dbReference>
<dbReference type="PANTHER" id="PTHR12526:SF510">
    <property type="entry name" value="D-INOSITOL 3-PHOSPHATE GLYCOSYLTRANSFERASE"/>
    <property type="match status" value="1"/>
</dbReference>
<dbReference type="Proteomes" id="UP000196230">
    <property type="component" value="Unassembled WGS sequence"/>
</dbReference>
<feature type="domain" description="Glycosyltransferase subfamily 4-like N-terminal" evidence="4">
    <location>
        <begin position="17"/>
        <end position="180"/>
    </location>
</feature>
<organism evidence="5 6">
    <name type="scientific">Micrococcus lylae</name>
    <dbReference type="NCBI Taxonomy" id="1273"/>
    <lineage>
        <taxon>Bacteria</taxon>
        <taxon>Bacillati</taxon>
        <taxon>Actinomycetota</taxon>
        <taxon>Actinomycetes</taxon>
        <taxon>Micrococcales</taxon>
        <taxon>Micrococcaceae</taxon>
        <taxon>Micrococcus</taxon>
    </lineage>
</organism>
<dbReference type="GO" id="GO:0016757">
    <property type="term" value="F:glycosyltransferase activity"/>
    <property type="evidence" value="ECO:0007669"/>
    <property type="project" value="UniProtKB-KW"/>
</dbReference>
<dbReference type="SUPFAM" id="SSF53756">
    <property type="entry name" value="UDP-Glycosyltransferase/glycogen phosphorylase"/>
    <property type="match status" value="1"/>
</dbReference>
<dbReference type="AlphaFoldDB" id="A0A1R4JUM7"/>
<proteinExistence type="predicted"/>
<evidence type="ECO:0000313" key="5">
    <source>
        <dbReference type="EMBL" id="SJN35525.1"/>
    </source>
</evidence>
<name>A0A1R4JUM7_9MICC</name>
<dbReference type="Gene3D" id="3.40.50.2000">
    <property type="entry name" value="Glycogen Phosphorylase B"/>
    <property type="match status" value="2"/>
</dbReference>
<evidence type="ECO:0000313" key="6">
    <source>
        <dbReference type="Proteomes" id="UP000196230"/>
    </source>
</evidence>
<evidence type="ECO:0000256" key="1">
    <source>
        <dbReference type="ARBA" id="ARBA00022676"/>
    </source>
</evidence>
<evidence type="ECO:0000256" key="2">
    <source>
        <dbReference type="ARBA" id="ARBA00022679"/>
    </source>
</evidence>
<evidence type="ECO:0000259" key="3">
    <source>
        <dbReference type="Pfam" id="PF00534"/>
    </source>
</evidence>
<protein>
    <submittedName>
        <fullName evidence="5">Putative glycosyl transferase</fullName>
    </submittedName>
</protein>